<protein>
    <recommendedName>
        <fullName evidence="4">HpcH/HpaI aldolase/citrate lyase domain-containing protein</fullName>
    </recommendedName>
</protein>
<evidence type="ECO:0000313" key="6">
    <source>
        <dbReference type="Proteomes" id="UP001200642"/>
    </source>
</evidence>
<evidence type="ECO:0000313" key="5">
    <source>
        <dbReference type="EMBL" id="MCG2460409.1"/>
    </source>
</evidence>
<evidence type="ECO:0000256" key="2">
    <source>
        <dbReference type="ARBA" id="ARBA00022723"/>
    </source>
</evidence>
<dbReference type="PANTHER" id="PTHR30502:SF0">
    <property type="entry name" value="PHOSPHOENOLPYRUVATE CARBOXYLASE FAMILY PROTEIN"/>
    <property type="match status" value="1"/>
</dbReference>
<proteinExistence type="inferred from homology"/>
<dbReference type="InterPro" id="IPR005000">
    <property type="entry name" value="Aldolase/citrate-lyase_domain"/>
</dbReference>
<dbReference type="GO" id="GO:0016832">
    <property type="term" value="F:aldehyde-lyase activity"/>
    <property type="evidence" value="ECO:0007669"/>
    <property type="project" value="TreeGrafter"/>
</dbReference>
<dbReference type="Gene3D" id="3.20.20.60">
    <property type="entry name" value="Phosphoenolpyruvate-binding domains"/>
    <property type="match status" value="1"/>
</dbReference>
<keyword evidence="6" id="KW-1185">Reference proteome</keyword>
<dbReference type="InterPro" id="IPR050251">
    <property type="entry name" value="HpcH-HpaI_aldolase"/>
</dbReference>
<accession>A0AAE3JP47</accession>
<keyword evidence="2" id="KW-0479">Metal-binding</keyword>
<dbReference type="InterPro" id="IPR040442">
    <property type="entry name" value="Pyrv_kinase-like_dom_sf"/>
</dbReference>
<gene>
    <name evidence="5" type="ORF">K8352_06595</name>
</gene>
<dbReference type="GO" id="GO:0005737">
    <property type="term" value="C:cytoplasm"/>
    <property type="evidence" value="ECO:0007669"/>
    <property type="project" value="TreeGrafter"/>
</dbReference>
<sequence>MNTELSQKIKENGTVYGTCIVSTSPIWSKVLNGSGLDFVFLDTEHIPLDRTELTFLCQVYNANGLSPIVRIPSPDPYLACTAKDAGAVGVLAPYVESVSQVREMVGATKYRPLKGERLQGVLEGREKLEPALEAYLKKYNQGSLCLVNIESRAAVKNLDELLNVPGLDGIIIGPHDLSVNMGLPEQYDHPDFENMVQEIITKTRRKNLAAGIHFPAGPERQVKWARNGANIVLHSSDMFLFAQKLREDLTSIKTELGDRINLSEDSNLAI</sequence>
<comment type="caution">
    <text evidence="5">The sequence shown here is derived from an EMBL/GenBank/DDBJ whole genome shotgun (WGS) entry which is preliminary data.</text>
</comment>
<feature type="domain" description="HpcH/HpaI aldolase/citrate lyase" evidence="4">
    <location>
        <begin position="22"/>
        <end position="241"/>
    </location>
</feature>
<dbReference type="GO" id="GO:0046872">
    <property type="term" value="F:metal ion binding"/>
    <property type="evidence" value="ECO:0007669"/>
    <property type="project" value="UniProtKB-KW"/>
</dbReference>
<dbReference type="InterPro" id="IPR015813">
    <property type="entry name" value="Pyrv/PenolPyrv_kinase-like_dom"/>
</dbReference>
<evidence type="ECO:0000259" key="4">
    <source>
        <dbReference type="Pfam" id="PF03328"/>
    </source>
</evidence>
<evidence type="ECO:0000256" key="1">
    <source>
        <dbReference type="ARBA" id="ARBA00005568"/>
    </source>
</evidence>
<dbReference type="PANTHER" id="PTHR30502">
    <property type="entry name" value="2-KETO-3-DEOXY-L-RHAMNONATE ALDOLASE"/>
    <property type="match status" value="1"/>
</dbReference>
<dbReference type="EMBL" id="JAIRBC010000008">
    <property type="protein sequence ID" value="MCG2460409.1"/>
    <property type="molecule type" value="Genomic_DNA"/>
</dbReference>
<dbReference type="AlphaFoldDB" id="A0AAE3JP47"/>
<comment type="similarity">
    <text evidence="1">Belongs to the HpcH/HpaI aldolase family.</text>
</comment>
<dbReference type="RefSeq" id="WP_317901554.1">
    <property type="nucleotide sequence ID" value="NZ_JAIRBC010000008.1"/>
</dbReference>
<evidence type="ECO:0000256" key="3">
    <source>
        <dbReference type="ARBA" id="ARBA00023239"/>
    </source>
</evidence>
<dbReference type="Pfam" id="PF03328">
    <property type="entry name" value="HpcH_HpaI"/>
    <property type="match status" value="1"/>
</dbReference>
<organism evidence="5 6">
    <name type="scientific">Cerina litoralis</name>
    <dbReference type="NCBI Taxonomy" id="2874477"/>
    <lineage>
        <taxon>Bacteria</taxon>
        <taxon>Pseudomonadati</taxon>
        <taxon>Bacteroidota</taxon>
        <taxon>Flavobacteriia</taxon>
        <taxon>Flavobacteriales</taxon>
        <taxon>Flavobacteriaceae</taxon>
        <taxon>Cerina</taxon>
    </lineage>
</organism>
<dbReference type="Proteomes" id="UP001200642">
    <property type="component" value="Unassembled WGS sequence"/>
</dbReference>
<dbReference type="SUPFAM" id="SSF51621">
    <property type="entry name" value="Phosphoenolpyruvate/pyruvate domain"/>
    <property type="match status" value="1"/>
</dbReference>
<name>A0AAE3JP47_9FLAO</name>
<keyword evidence="3" id="KW-0456">Lyase</keyword>
<reference evidence="5" key="1">
    <citation type="submission" date="2023-02" db="EMBL/GenBank/DDBJ databases">
        <title>Genome of Flavobacteriaceae gen. nov. sp. strain F89.</title>
        <authorList>
            <person name="Wang Y."/>
        </authorList>
    </citation>
    <scope>NUCLEOTIDE SEQUENCE</scope>
    <source>
        <strain evidence="5">F89</strain>
    </source>
</reference>